<accession>A0A1M6UD29</accession>
<organism evidence="1 2">
    <name type="scientific">Rhodothermus profundi</name>
    <dbReference type="NCBI Taxonomy" id="633813"/>
    <lineage>
        <taxon>Bacteria</taxon>
        <taxon>Pseudomonadati</taxon>
        <taxon>Rhodothermota</taxon>
        <taxon>Rhodothermia</taxon>
        <taxon>Rhodothermales</taxon>
        <taxon>Rhodothermaceae</taxon>
        <taxon>Rhodothermus</taxon>
    </lineage>
</organism>
<dbReference type="EMBL" id="FRAU01000005">
    <property type="protein sequence ID" value="SHK67077.1"/>
    <property type="molecule type" value="Genomic_DNA"/>
</dbReference>
<proteinExistence type="predicted"/>
<keyword evidence="2" id="KW-1185">Reference proteome</keyword>
<dbReference type="Proteomes" id="UP000185812">
    <property type="component" value="Unassembled WGS sequence"/>
</dbReference>
<name>A0A1M6UD29_9BACT</name>
<sequence>MIATGLHPILLHTGLKGGKFTVERDFLFSNQGGIRCVSP</sequence>
<dbReference type="AlphaFoldDB" id="A0A1M6UD29"/>
<evidence type="ECO:0000313" key="2">
    <source>
        <dbReference type="Proteomes" id="UP000185812"/>
    </source>
</evidence>
<protein>
    <submittedName>
        <fullName evidence="1">Uncharacterized protein</fullName>
    </submittedName>
</protein>
<gene>
    <name evidence="1" type="ORF">SAMN04488087_1652</name>
</gene>
<evidence type="ECO:0000313" key="1">
    <source>
        <dbReference type="EMBL" id="SHK67077.1"/>
    </source>
</evidence>
<reference evidence="2" key="1">
    <citation type="submission" date="2016-11" db="EMBL/GenBank/DDBJ databases">
        <authorList>
            <person name="Varghese N."/>
            <person name="Submissions S."/>
        </authorList>
    </citation>
    <scope>NUCLEOTIDE SEQUENCE [LARGE SCALE GENOMIC DNA]</scope>
    <source>
        <strain evidence="2">DSM 22212</strain>
    </source>
</reference>